<dbReference type="RefSeq" id="WP_359779894.1">
    <property type="nucleotide sequence ID" value="NZ_JBEYRR010000007.1"/>
</dbReference>
<dbReference type="InterPro" id="IPR023606">
    <property type="entry name" value="CoA-Trfase_III_dom_1_sf"/>
</dbReference>
<gene>
    <name evidence="1" type="ORF">AB0887_19760</name>
</gene>
<dbReference type="InterPro" id="IPR003673">
    <property type="entry name" value="CoA-Trfase_fam_III"/>
</dbReference>
<organism evidence="1 2">
    <name type="scientific">Streptomyces huasconensis</name>
    <dbReference type="NCBI Taxonomy" id="1854574"/>
    <lineage>
        <taxon>Bacteria</taxon>
        <taxon>Bacillati</taxon>
        <taxon>Actinomycetota</taxon>
        <taxon>Actinomycetes</taxon>
        <taxon>Kitasatosporales</taxon>
        <taxon>Streptomycetaceae</taxon>
        <taxon>Streptomyces</taxon>
    </lineage>
</organism>
<dbReference type="Proteomes" id="UP001553843">
    <property type="component" value="Unassembled WGS sequence"/>
</dbReference>
<accession>A0ABV3LXJ1</accession>
<dbReference type="InterPro" id="IPR050509">
    <property type="entry name" value="CoA-transferase_III"/>
</dbReference>
<dbReference type="Gene3D" id="3.40.50.10540">
    <property type="entry name" value="Crotonobetainyl-coa:carnitine coa-transferase, domain 1"/>
    <property type="match status" value="1"/>
</dbReference>
<evidence type="ECO:0000313" key="1">
    <source>
        <dbReference type="EMBL" id="MEW2364163.1"/>
    </source>
</evidence>
<dbReference type="SUPFAM" id="SSF89796">
    <property type="entry name" value="CoA-transferase family III (CaiB/BaiF)"/>
    <property type="match status" value="1"/>
</dbReference>
<name>A0ABV3LXJ1_9ACTN</name>
<dbReference type="EMBL" id="JBEYRS010000007">
    <property type="protein sequence ID" value="MEW2364163.1"/>
    <property type="molecule type" value="Genomic_DNA"/>
</dbReference>
<dbReference type="PANTHER" id="PTHR48228">
    <property type="entry name" value="SUCCINYL-COA--D-CITRAMALATE COA-TRANSFERASE"/>
    <property type="match status" value="1"/>
</dbReference>
<dbReference type="Pfam" id="PF02515">
    <property type="entry name" value="CoA_transf_3"/>
    <property type="match status" value="1"/>
</dbReference>
<sequence length="398" mass="42273">MDDATPGAAGPTVPAGWPGLAGLRVLDLSRLLPGGFATLLLADLGADVIKVESPDGGDYGRLVDPDTFAALNRNKRSVSLDLRQPEGRDTLLRLVARSDAVVESHRPGVLEKLGLGYARLRAANRRIVLCSISGFGQSGPYASRPGHDLNFLALSGFFAVPHRAVGPVDRVGVRVADTAGAMYAALSTAVAVFGARATGEGQHLDVSLHEAAAAWAAPFALSRHGRAGPGGNPLVTGDNDVFVLACGRRLTLATFEDKFWIAFRQRFADRFPALADDAYDRRADRTRAKEKVRALLADVFARHDLAWWSAALSGLDVPWAPVHESAQEFLADEHVVARGLVGTVPGPPGGDPRPQVRFPVLFGSGLDSLRGAAPAHGEHTAEVLAEIDAADRRHEEPQ</sequence>
<dbReference type="InterPro" id="IPR044855">
    <property type="entry name" value="CoA-Trfase_III_dom3_sf"/>
</dbReference>
<comment type="caution">
    <text evidence="1">The sequence shown here is derived from an EMBL/GenBank/DDBJ whole genome shotgun (WGS) entry which is preliminary data.</text>
</comment>
<proteinExistence type="predicted"/>
<dbReference type="PANTHER" id="PTHR48228:SF5">
    <property type="entry name" value="ALPHA-METHYLACYL-COA RACEMASE"/>
    <property type="match status" value="1"/>
</dbReference>
<reference evidence="1 2" key="1">
    <citation type="submission" date="2024-06" db="EMBL/GenBank/DDBJ databases">
        <title>The Natural Products Discovery Center: Release of the First 8490 Sequenced Strains for Exploring Actinobacteria Biosynthetic Diversity.</title>
        <authorList>
            <person name="Kalkreuter E."/>
            <person name="Kautsar S.A."/>
            <person name="Yang D."/>
            <person name="Bader C.D."/>
            <person name="Teijaro C.N."/>
            <person name="Fluegel L."/>
            <person name="Davis C.M."/>
            <person name="Simpson J.R."/>
            <person name="Lauterbach L."/>
            <person name="Steele A.D."/>
            <person name="Gui C."/>
            <person name="Meng S."/>
            <person name="Li G."/>
            <person name="Viehrig K."/>
            <person name="Ye F."/>
            <person name="Su P."/>
            <person name="Kiefer A.F."/>
            <person name="Nichols A."/>
            <person name="Cepeda A.J."/>
            <person name="Yan W."/>
            <person name="Fan B."/>
            <person name="Jiang Y."/>
            <person name="Adhikari A."/>
            <person name="Zheng C.-J."/>
            <person name="Schuster L."/>
            <person name="Cowan T.M."/>
            <person name="Smanski M.J."/>
            <person name="Chevrette M.G."/>
            <person name="De Carvalho L.P.S."/>
            <person name="Shen B."/>
        </authorList>
    </citation>
    <scope>NUCLEOTIDE SEQUENCE [LARGE SCALE GENOMIC DNA]</scope>
    <source>
        <strain evidence="1 2">NPDC047833</strain>
    </source>
</reference>
<protein>
    <submittedName>
        <fullName evidence="1">CaiB/BaiF CoA-transferase family protein</fullName>
    </submittedName>
</protein>
<keyword evidence="2" id="KW-1185">Reference proteome</keyword>
<dbReference type="Gene3D" id="3.30.1540.10">
    <property type="entry name" value="formyl-coa transferase, domain 3"/>
    <property type="match status" value="1"/>
</dbReference>
<evidence type="ECO:0000313" key="2">
    <source>
        <dbReference type="Proteomes" id="UP001553843"/>
    </source>
</evidence>